<keyword evidence="3" id="KW-0328">Glycosyltransferase</keyword>
<protein>
    <submittedName>
        <fullName evidence="7">TIGR04283 family arsenosugar biosynthesis glycosyltransferase</fullName>
    </submittedName>
</protein>
<name>A0ABS6VYX2_9GAMM</name>
<reference evidence="7" key="1">
    <citation type="submission" date="2021-07" db="EMBL/GenBank/DDBJ databases">
        <title>Zhongshania sp. CAU 1632 isolated from seawater.</title>
        <authorList>
            <person name="Kim W."/>
        </authorList>
    </citation>
    <scope>NUCLEOTIDE SEQUENCE</scope>
    <source>
        <strain evidence="7">CAU 1632</strain>
    </source>
</reference>
<dbReference type="PANTHER" id="PTHR43646">
    <property type="entry name" value="GLYCOSYLTRANSFERASE"/>
    <property type="match status" value="1"/>
</dbReference>
<comment type="subcellular location">
    <subcellularLocation>
        <location evidence="1">Cell membrane</location>
    </subcellularLocation>
</comment>
<evidence type="ECO:0000256" key="3">
    <source>
        <dbReference type="ARBA" id="ARBA00022676"/>
    </source>
</evidence>
<dbReference type="InterPro" id="IPR001173">
    <property type="entry name" value="Glyco_trans_2-like"/>
</dbReference>
<keyword evidence="2" id="KW-1003">Cell membrane</keyword>
<evidence type="ECO:0000313" key="8">
    <source>
        <dbReference type="Proteomes" id="UP001166291"/>
    </source>
</evidence>
<evidence type="ECO:0000256" key="2">
    <source>
        <dbReference type="ARBA" id="ARBA00022475"/>
    </source>
</evidence>
<dbReference type="Pfam" id="PF00535">
    <property type="entry name" value="Glycos_transf_2"/>
    <property type="match status" value="1"/>
</dbReference>
<dbReference type="NCBIfam" id="TIGR04283">
    <property type="entry name" value="glyco_like_mftF"/>
    <property type="match status" value="1"/>
</dbReference>
<gene>
    <name evidence="7" type="ORF">KXJ70_18705</name>
</gene>
<organism evidence="7 8">
    <name type="scientific">Zhongshania aquimaris</name>
    <dbReference type="NCBI Taxonomy" id="2857107"/>
    <lineage>
        <taxon>Bacteria</taxon>
        <taxon>Pseudomonadati</taxon>
        <taxon>Pseudomonadota</taxon>
        <taxon>Gammaproteobacteria</taxon>
        <taxon>Cellvibrionales</taxon>
        <taxon>Spongiibacteraceae</taxon>
        <taxon>Zhongshania</taxon>
    </lineage>
</organism>
<evidence type="ECO:0000256" key="1">
    <source>
        <dbReference type="ARBA" id="ARBA00004236"/>
    </source>
</evidence>
<evidence type="ECO:0000256" key="4">
    <source>
        <dbReference type="ARBA" id="ARBA00022679"/>
    </source>
</evidence>
<keyword evidence="5" id="KW-0472">Membrane</keyword>
<dbReference type="Proteomes" id="UP001166291">
    <property type="component" value="Unassembled WGS sequence"/>
</dbReference>
<dbReference type="PANTHER" id="PTHR43646:SF2">
    <property type="entry name" value="GLYCOSYLTRANSFERASE 2-LIKE DOMAIN-CONTAINING PROTEIN"/>
    <property type="match status" value="1"/>
</dbReference>
<comment type="caution">
    <text evidence="7">The sequence shown here is derived from an EMBL/GenBank/DDBJ whole genome shotgun (WGS) entry which is preliminary data.</text>
</comment>
<sequence length="234" mass="25883">MSIPPENSLPVLSVVIPVLNEAAVLPSLLATLERQLASVNFVVEVIFVDGASVDNSAELIRAQGYSCVHSERGRAQQMNTGAAQASAGKILFLHADSDLADGSFNAVVAALETKHWGRFDARISGDAMMFFVIAFCMNWRSRLSGIATGDQGIFVRRASFEKVGGFPNQALMEDIALSARLRKLSSPACLKLKICTSGRRWQQRGIWRTIFLMWRLRFTYWLGASPQKLAKRYE</sequence>
<dbReference type="RefSeq" id="WP_219045077.1">
    <property type="nucleotide sequence ID" value="NZ_JAHWDQ010000008.1"/>
</dbReference>
<evidence type="ECO:0000313" key="7">
    <source>
        <dbReference type="EMBL" id="MBW2942836.1"/>
    </source>
</evidence>
<feature type="domain" description="Glycosyltransferase 2-like" evidence="6">
    <location>
        <begin position="13"/>
        <end position="114"/>
    </location>
</feature>
<dbReference type="InterPro" id="IPR026461">
    <property type="entry name" value="Trfase_2_rSAM/seldom_assoc"/>
</dbReference>
<keyword evidence="8" id="KW-1185">Reference proteome</keyword>
<evidence type="ECO:0000259" key="6">
    <source>
        <dbReference type="Pfam" id="PF00535"/>
    </source>
</evidence>
<keyword evidence="4" id="KW-0808">Transferase</keyword>
<dbReference type="EMBL" id="JAHWDQ010000008">
    <property type="protein sequence ID" value="MBW2942836.1"/>
    <property type="molecule type" value="Genomic_DNA"/>
</dbReference>
<dbReference type="CDD" id="cd02522">
    <property type="entry name" value="GT_2_like_a"/>
    <property type="match status" value="1"/>
</dbReference>
<proteinExistence type="predicted"/>
<accession>A0ABS6VYX2</accession>
<evidence type="ECO:0000256" key="5">
    <source>
        <dbReference type="ARBA" id="ARBA00023136"/>
    </source>
</evidence>